<sequence length="606" mass="67709">MLKMISQITNAPIVCWNLLMLLLYSLEALCSVLLLSVFVFILVGVVVKGFSSLSANPCPATAAVRDNATGPRTQFKTTQRIPELQKPIDNILYSPTNDHTKAQTRSPIKSARDSLSLDAIYGGRSCQDFGRSKLSSMRVLVRDVQPRSFKGPATYQKMRGSVGTEQVSMAQLNPILHNNTRLRMLTKPHTAIYSKKERLFPACRAPKTQPRNIPTVRGRIVAMQQATSTPWQPIPHISTTPVVSYPSSIVIPSTNVHINYMSSAATAYSTEPGMSYYYNVPLSRVDGQLKSNIHASEKPASSGYSCLLKQEENVGVEALDQPSRSVLNQDDLMDESWEPQLKPINIPEEALVFFNNDTDISIEECELQRREVLLYDSSPQALKNLVDARCNVHDYTKFILNEIDNHADFSGLRNGLGEMVRQANSCLDQLSLPLSLEQTNLLAWNEYIIKLYKALYENETKLEEDLVKLADSLWQLGKRLEISGDILPPLQYRFKATQHACDVFAGQAKNFDMAASGLISTINQGDRNWDMAGFKRLDSLVQQHVDYLKANRVEFTRDQATKTKWAMSVHALYTAMLGANGLPPNAHTLGNNLRDLGIGFLRLKLA</sequence>
<organism evidence="2 3">
    <name type="scientific">Glonium stellatum</name>
    <dbReference type="NCBI Taxonomy" id="574774"/>
    <lineage>
        <taxon>Eukaryota</taxon>
        <taxon>Fungi</taxon>
        <taxon>Dikarya</taxon>
        <taxon>Ascomycota</taxon>
        <taxon>Pezizomycotina</taxon>
        <taxon>Dothideomycetes</taxon>
        <taxon>Pleosporomycetidae</taxon>
        <taxon>Gloniales</taxon>
        <taxon>Gloniaceae</taxon>
        <taxon>Glonium</taxon>
    </lineage>
</organism>
<evidence type="ECO:0000313" key="3">
    <source>
        <dbReference type="Proteomes" id="UP000250140"/>
    </source>
</evidence>
<keyword evidence="1" id="KW-0812">Transmembrane</keyword>
<keyword evidence="3" id="KW-1185">Reference proteome</keyword>
<dbReference type="AlphaFoldDB" id="A0A8E2EWH2"/>
<accession>A0A8E2EWH2</accession>
<evidence type="ECO:0000256" key="1">
    <source>
        <dbReference type="SAM" id="Phobius"/>
    </source>
</evidence>
<feature type="transmembrane region" description="Helical" evidence="1">
    <location>
        <begin position="21"/>
        <end position="47"/>
    </location>
</feature>
<keyword evidence="1" id="KW-0472">Membrane</keyword>
<reference evidence="2 3" key="1">
    <citation type="journal article" date="2016" name="Nat. Commun.">
        <title>Ectomycorrhizal ecology is imprinted in the genome of the dominant symbiotic fungus Cenococcum geophilum.</title>
        <authorList>
            <consortium name="DOE Joint Genome Institute"/>
            <person name="Peter M."/>
            <person name="Kohler A."/>
            <person name="Ohm R.A."/>
            <person name="Kuo A."/>
            <person name="Krutzmann J."/>
            <person name="Morin E."/>
            <person name="Arend M."/>
            <person name="Barry K.W."/>
            <person name="Binder M."/>
            <person name="Choi C."/>
            <person name="Clum A."/>
            <person name="Copeland A."/>
            <person name="Grisel N."/>
            <person name="Haridas S."/>
            <person name="Kipfer T."/>
            <person name="LaButti K."/>
            <person name="Lindquist E."/>
            <person name="Lipzen A."/>
            <person name="Maire R."/>
            <person name="Meier B."/>
            <person name="Mihaltcheva S."/>
            <person name="Molinier V."/>
            <person name="Murat C."/>
            <person name="Poggeler S."/>
            <person name="Quandt C.A."/>
            <person name="Sperisen C."/>
            <person name="Tritt A."/>
            <person name="Tisserant E."/>
            <person name="Crous P.W."/>
            <person name="Henrissat B."/>
            <person name="Nehls U."/>
            <person name="Egli S."/>
            <person name="Spatafora J.W."/>
            <person name="Grigoriev I.V."/>
            <person name="Martin F.M."/>
        </authorList>
    </citation>
    <scope>NUCLEOTIDE SEQUENCE [LARGE SCALE GENOMIC DNA]</scope>
    <source>
        <strain evidence="2 3">CBS 207.34</strain>
    </source>
</reference>
<dbReference type="Proteomes" id="UP000250140">
    <property type="component" value="Unassembled WGS sequence"/>
</dbReference>
<evidence type="ECO:0000313" key="2">
    <source>
        <dbReference type="EMBL" id="OCL06207.1"/>
    </source>
</evidence>
<keyword evidence="1" id="KW-1133">Transmembrane helix</keyword>
<proteinExistence type="predicted"/>
<name>A0A8E2EWH2_9PEZI</name>
<dbReference type="EMBL" id="KV750112">
    <property type="protein sequence ID" value="OCL06207.1"/>
    <property type="molecule type" value="Genomic_DNA"/>
</dbReference>
<gene>
    <name evidence="2" type="ORF">AOQ84DRAFT_440994</name>
</gene>
<protein>
    <submittedName>
        <fullName evidence="2">Uncharacterized protein</fullName>
    </submittedName>
</protein>